<evidence type="ECO:0000256" key="9">
    <source>
        <dbReference type="SAM" id="SignalP"/>
    </source>
</evidence>
<feature type="compositionally biased region" description="Low complexity" evidence="7">
    <location>
        <begin position="494"/>
        <end position="522"/>
    </location>
</feature>
<feature type="compositionally biased region" description="Polar residues" evidence="7">
    <location>
        <begin position="655"/>
        <end position="672"/>
    </location>
</feature>
<keyword evidence="4" id="KW-0418">Kinase</keyword>
<feature type="region of interest" description="Disordered" evidence="7">
    <location>
        <begin position="1306"/>
        <end position="1331"/>
    </location>
</feature>
<feature type="chain" id="PRO_5047204587" description="Protein kinase domain-containing protein" evidence="9">
    <location>
        <begin position="24"/>
        <end position="1649"/>
    </location>
</feature>
<feature type="region of interest" description="Disordered" evidence="7">
    <location>
        <begin position="225"/>
        <end position="282"/>
    </location>
</feature>
<feature type="compositionally biased region" description="Pro residues" evidence="7">
    <location>
        <begin position="451"/>
        <end position="491"/>
    </location>
</feature>
<feature type="compositionally biased region" description="Polar residues" evidence="7">
    <location>
        <begin position="1195"/>
        <end position="1208"/>
    </location>
</feature>
<evidence type="ECO:0000256" key="1">
    <source>
        <dbReference type="ARBA" id="ARBA00022527"/>
    </source>
</evidence>
<dbReference type="PROSITE" id="PS00108">
    <property type="entry name" value="PROTEIN_KINASE_ST"/>
    <property type="match status" value="1"/>
</dbReference>
<evidence type="ECO:0000256" key="7">
    <source>
        <dbReference type="SAM" id="MobiDB-lite"/>
    </source>
</evidence>
<dbReference type="PROSITE" id="PS00107">
    <property type="entry name" value="PROTEIN_KINASE_ATP"/>
    <property type="match status" value="1"/>
</dbReference>
<dbReference type="PANTHER" id="PTHR44329">
    <property type="entry name" value="SERINE/THREONINE-PROTEIN KINASE TNNI3K-RELATED"/>
    <property type="match status" value="1"/>
</dbReference>
<feature type="compositionally biased region" description="Low complexity" evidence="7">
    <location>
        <begin position="1231"/>
        <end position="1242"/>
    </location>
</feature>
<name>A0ABQ5SNR6_9CHLO</name>
<sequence length="1649" mass="169716">MRGPWLLNSLLLVVAVMKAVARAEVLGAPPPALPQGPPDAGAARGPTVPTSPPEAKTPETIMQLSGSTRLSSCGDMLQRFSTLLDSGNIFSRNQLCFIQLQDTSFNTASINSTEQDPARMQSNQTQTQIKQQQDLYFFILSAFLPSYVVAEHALLTMGWPEGLDIDTFLAQVGVPCDDYLIATTLTEDQDTATVYVYSCNGMLTLPSGAVPLTLPSLCCIAQPKPPRRNSPPPPLAALQPADVADSPPRAPPWEQSPAPSPVPMSLPPGKRPPPPPPPAATDSAQLTLFVMAPPERLYCSKLLMACETLAQPYGLANGNYSCRSSYDAAPSEARYGATAAISAAAPFMVNGSVGEGVKTTAYVIIKASWSARAYTRSFRRLQSALASSIDVFASLGLVQCGTEIRSLLLGTTGAVHREDVFGCVSLFPDDYQMFLQQLNLRVLPRQQLCCRPPPQPPPQPPSPPWQPPRSPPAEPALPLPPPAGPALPLPPGDSALMPRSPAPAPAASLESGALQPGNLAPGQAGGGRGRPPPLVKDGRPPYGGGPAGGATPGTAKGSTSQATKSVPEAKGLSREAIAVITVLAAAAVASILAALYVLYRRRQQHVPWCRGITDTDSLSPIIGYSTGMHSGLGGRGDPRSSGRPAQLYQHHAVTNADSNGSGKDITKTQQSGHGTGEEEGEEGRGRMLVTAASGSSLTDNSSSADGLPMMLDVSMGAASAAAAGTTAAPVGAKGDIPAGSYGCASVDLRGDGDNEDISDSVVVIRTLLHGNQQPISKPIIQLQLLPPNTAAGIPRTGSAVVPNSAVVIQTPARGAKGGRVGAEPDGSGFGFMDVFRGAAANNICLSTATSAAPSAAGVLTAAAVTRNNPLFDAPGASGSGSANPPLASFVTPSHPVRRCIGTSCSEALDFSAGAVGALPQRQTQAPLEVDRLESSQPDGYSAGVLPLQVREVTLLDLFNRSPLAGAMLSTPSSSTGGGVPPSTIPSVLLPRLPSGGGVATLEFTAAGPLAPVSGAPDPSPLRQRSSPAIALERLSVQLARNIARLSYNTDTYHAYLDDPFANEEQVAGPQQDTDDLLGLCEGGSSGRRLDCTNDRSVLRGGRQRRGAGGLHAAMSGPQPQLPRWTSAAAAANSNANANANANVNASESESANSTSNSNGNVAERKSLQIDGNGADGHGDDSGDVIGGRLEFQTLSVSDGPSWGRSSNGVEAGGRPASKSGDPVWDFPAKNSSAAATSSPAASRGGRGVAEAVRLRKDAVAASQPPLPRDAGLAVAAGQQYVAAKEAASSSRPSGAVEVPDGNAVRKADAPGIAGGTVSANSGGGGGTDLDISPKELRIQTDGLLGAGAFGSVYRGSYRGQPVAIKVLHHLHFAGGGGGGGGGAAGGGAGGGAQLQQKDVDSFRQEIAILRMLAHPNIVRVLGGCAHAGHPFLVMELMPRCLHNVIHGAAGLALPDALRIATDVARGLAHLHPAIVHRDLKPANILLDANGTAKISDFGLARYHLKPYISTQQPDAGSVAYMAPEGFDPAIGRLSAKCDVYSFGVLLWELITLEHPWAGESNVAIIYRVAVLRMRLPVPTDPRVCPPRLAALLDVCMSYLPSDRPDMRHVLSELNSMLELVREGGVGALLVSRPVNQEVESVAGAVAAAL</sequence>
<dbReference type="InterPro" id="IPR001245">
    <property type="entry name" value="Ser-Thr/Tyr_kinase_cat_dom"/>
</dbReference>
<keyword evidence="9" id="KW-0732">Signal</keyword>
<dbReference type="CDD" id="cd13999">
    <property type="entry name" value="STKc_MAP3K-like"/>
    <property type="match status" value="1"/>
</dbReference>
<feature type="region of interest" description="Disordered" evidence="7">
    <location>
        <begin position="449"/>
        <end position="569"/>
    </location>
</feature>
<dbReference type="Pfam" id="PF07714">
    <property type="entry name" value="PK_Tyr_Ser-Thr"/>
    <property type="match status" value="1"/>
</dbReference>
<feature type="region of interest" description="Disordered" evidence="7">
    <location>
        <begin position="653"/>
        <end position="685"/>
    </location>
</feature>
<dbReference type="InterPro" id="IPR008271">
    <property type="entry name" value="Ser/Thr_kinase_AS"/>
</dbReference>
<evidence type="ECO:0000256" key="8">
    <source>
        <dbReference type="SAM" id="Phobius"/>
    </source>
</evidence>
<dbReference type="EMBL" id="BSDZ01000116">
    <property type="protein sequence ID" value="GLI71622.1"/>
    <property type="molecule type" value="Genomic_DNA"/>
</dbReference>
<dbReference type="SMART" id="SM00220">
    <property type="entry name" value="S_TKc"/>
    <property type="match status" value="1"/>
</dbReference>
<evidence type="ECO:0000256" key="4">
    <source>
        <dbReference type="ARBA" id="ARBA00022777"/>
    </source>
</evidence>
<evidence type="ECO:0000313" key="12">
    <source>
        <dbReference type="Proteomes" id="UP001165090"/>
    </source>
</evidence>
<dbReference type="PROSITE" id="PS50011">
    <property type="entry name" value="PROTEIN_KINASE_DOM"/>
    <property type="match status" value="1"/>
</dbReference>
<feature type="binding site" evidence="6">
    <location>
        <position position="1365"/>
    </location>
    <ligand>
        <name>ATP</name>
        <dbReference type="ChEBI" id="CHEBI:30616"/>
    </ligand>
</feature>
<dbReference type="InterPro" id="IPR051681">
    <property type="entry name" value="Ser/Thr_Kinases-Pseudokinases"/>
</dbReference>
<feature type="region of interest" description="Disordered" evidence="7">
    <location>
        <begin position="1195"/>
        <end position="1248"/>
    </location>
</feature>
<feature type="domain" description="Protein kinase" evidence="10">
    <location>
        <begin position="1338"/>
        <end position="1617"/>
    </location>
</feature>
<keyword evidence="12" id="KW-1185">Reference proteome</keyword>
<gene>
    <name evidence="11" type="ORF">VaNZ11_016890</name>
</gene>
<organism evidence="11 12">
    <name type="scientific">Volvox africanus</name>
    <dbReference type="NCBI Taxonomy" id="51714"/>
    <lineage>
        <taxon>Eukaryota</taxon>
        <taxon>Viridiplantae</taxon>
        <taxon>Chlorophyta</taxon>
        <taxon>core chlorophytes</taxon>
        <taxon>Chlorophyceae</taxon>
        <taxon>CS clade</taxon>
        <taxon>Chlamydomonadales</taxon>
        <taxon>Volvocaceae</taxon>
        <taxon>Volvox</taxon>
    </lineage>
</organism>
<dbReference type="InterPro" id="IPR017441">
    <property type="entry name" value="Protein_kinase_ATP_BS"/>
</dbReference>
<dbReference type="InterPro" id="IPR011009">
    <property type="entry name" value="Kinase-like_dom_sf"/>
</dbReference>
<feature type="region of interest" description="Disordered" evidence="7">
    <location>
        <begin position="1141"/>
        <end position="1160"/>
    </location>
</feature>
<evidence type="ECO:0000256" key="2">
    <source>
        <dbReference type="ARBA" id="ARBA00022679"/>
    </source>
</evidence>
<feature type="compositionally biased region" description="Pro residues" evidence="7">
    <location>
        <begin position="258"/>
        <end position="279"/>
    </location>
</feature>
<keyword evidence="8" id="KW-1133">Transmembrane helix</keyword>
<reference evidence="11 12" key="1">
    <citation type="journal article" date="2023" name="IScience">
        <title>Expanded male sex-determining region conserved during the evolution of homothallism in the green alga Volvox.</title>
        <authorList>
            <person name="Yamamoto K."/>
            <person name="Matsuzaki R."/>
            <person name="Mahakham W."/>
            <person name="Heman W."/>
            <person name="Sekimoto H."/>
            <person name="Kawachi M."/>
            <person name="Minakuchi Y."/>
            <person name="Toyoda A."/>
            <person name="Nozaki H."/>
        </authorList>
    </citation>
    <scope>NUCLEOTIDE SEQUENCE [LARGE SCALE GENOMIC DNA]</scope>
    <source>
        <strain evidence="11 12">NIES-4468</strain>
    </source>
</reference>
<feature type="region of interest" description="Disordered" evidence="7">
    <location>
        <begin position="29"/>
        <end position="58"/>
    </location>
</feature>
<keyword evidence="3 6" id="KW-0547">Nucleotide-binding</keyword>
<evidence type="ECO:0000259" key="10">
    <source>
        <dbReference type="PROSITE" id="PS50011"/>
    </source>
</evidence>
<keyword evidence="1" id="KW-0723">Serine/threonine-protein kinase</keyword>
<dbReference type="Gene3D" id="3.30.200.20">
    <property type="entry name" value="Phosphorylase Kinase, domain 1"/>
    <property type="match status" value="1"/>
</dbReference>
<dbReference type="Proteomes" id="UP001165090">
    <property type="component" value="Unassembled WGS sequence"/>
</dbReference>
<comment type="caution">
    <text evidence="11">The sequence shown here is derived from an EMBL/GenBank/DDBJ whole genome shotgun (WGS) entry which is preliminary data.</text>
</comment>
<keyword evidence="8" id="KW-0472">Membrane</keyword>
<proteinExistence type="predicted"/>
<feature type="transmembrane region" description="Helical" evidence="8">
    <location>
        <begin position="576"/>
        <end position="598"/>
    </location>
</feature>
<dbReference type="InterPro" id="IPR000719">
    <property type="entry name" value="Prot_kinase_dom"/>
</dbReference>
<evidence type="ECO:0000256" key="6">
    <source>
        <dbReference type="PROSITE-ProRule" id="PRU10141"/>
    </source>
</evidence>
<keyword evidence="2" id="KW-0808">Transferase</keyword>
<protein>
    <recommendedName>
        <fullName evidence="10">Protein kinase domain-containing protein</fullName>
    </recommendedName>
</protein>
<keyword evidence="5 6" id="KW-0067">ATP-binding</keyword>
<feature type="signal peptide" evidence="9">
    <location>
        <begin position="1"/>
        <end position="23"/>
    </location>
</feature>
<feature type="compositionally biased region" description="Gly residues" evidence="7">
    <location>
        <begin position="541"/>
        <end position="551"/>
    </location>
</feature>
<dbReference type="PANTHER" id="PTHR44329:SF214">
    <property type="entry name" value="PROTEIN KINASE DOMAIN-CONTAINING PROTEIN"/>
    <property type="match status" value="1"/>
</dbReference>
<accession>A0ABQ5SNR6</accession>
<evidence type="ECO:0000256" key="5">
    <source>
        <dbReference type="ARBA" id="ARBA00022840"/>
    </source>
</evidence>
<feature type="region of interest" description="Disordered" evidence="7">
    <location>
        <begin position="1092"/>
        <end position="1129"/>
    </location>
</feature>
<evidence type="ECO:0000313" key="11">
    <source>
        <dbReference type="EMBL" id="GLI71622.1"/>
    </source>
</evidence>
<dbReference type="SUPFAM" id="SSF56112">
    <property type="entry name" value="Protein kinase-like (PK-like)"/>
    <property type="match status" value="1"/>
</dbReference>
<evidence type="ECO:0000256" key="3">
    <source>
        <dbReference type="ARBA" id="ARBA00022741"/>
    </source>
</evidence>
<dbReference type="Gene3D" id="1.10.510.10">
    <property type="entry name" value="Transferase(Phosphotransferase) domain 1"/>
    <property type="match status" value="1"/>
</dbReference>
<keyword evidence="8" id="KW-0812">Transmembrane</keyword>